<dbReference type="SUPFAM" id="SSF48065">
    <property type="entry name" value="DBL homology domain (DH-domain)"/>
    <property type="match status" value="1"/>
</dbReference>
<dbReference type="GO" id="GO:0005085">
    <property type="term" value="F:guanyl-nucleotide exchange factor activity"/>
    <property type="evidence" value="ECO:0007669"/>
    <property type="project" value="InterPro"/>
</dbReference>
<dbReference type="OrthoDB" id="10256089at2759"/>
<feature type="domain" description="DH" evidence="2">
    <location>
        <begin position="56"/>
        <end position="283"/>
    </location>
</feature>
<dbReference type="Proteomes" id="UP000016930">
    <property type="component" value="Unassembled WGS sequence"/>
</dbReference>
<dbReference type="EMBL" id="KB445808">
    <property type="protein sequence ID" value="EMD32966.1"/>
    <property type="molecule type" value="Genomic_DNA"/>
</dbReference>
<keyword evidence="4" id="KW-1185">Reference proteome</keyword>
<name>M2R270_CERS8</name>
<proteinExistence type="predicted"/>
<feature type="compositionally biased region" description="Pro residues" evidence="1">
    <location>
        <begin position="1"/>
        <end position="14"/>
    </location>
</feature>
<evidence type="ECO:0000313" key="4">
    <source>
        <dbReference type="Proteomes" id="UP000016930"/>
    </source>
</evidence>
<feature type="compositionally biased region" description="Low complexity" evidence="1">
    <location>
        <begin position="645"/>
        <end position="657"/>
    </location>
</feature>
<reference evidence="3 4" key="1">
    <citation type="journal article" date="2012" name="Proc. Natl. Acad. Sci. U.S.A.">
        <title>Comparative genomics of Ceriporiopsis subvermispora and Phanerochaete chrysosporium provide insight into selective ligninolysis.</title>
        <authorList>
            <person name="Fernandez-Fueyo E."/>
            <person name="Ruiz-Duenas F.J."/>
            <person name="Ferreira P."/>
            <person name="Floudas D."/>
            <person name="Hibbett D.S."/>
            <person name="Canessa P."/>
            <person name="Larrondo L.F."/>
            <person name="James T.Y."/>
            <person name="Seelenfreund D."/>
            <person name="Lobos S."/>
            <person name="Polanco R."/>
            <person name="Tello M."/>
            <person name="Honda Y."/>
            <person name="Watanabe T."/>
            <person name="Watanabe T."/>
            <person name="Ryu J.S."/>
            <person name="Kubicek C.P."/>
            <person name="Schmoll M."/>
            <person name="Gaskell J."/>
            <person name="Hammel K.E."/>
            <person name="St John F.J."/>
            <person name="Vanden Wymelenberg A."/>
            <person name="Sabat G."/>
            <person name="Splinter BonDurant S."/>
            <person name="Syed K."/>
            <person name="Yadav J.S."/>
            <person name="Doddapaneni H."/>
            <person name="Subramanian V."/>
            <person name="Lavin J.L."/>
            <person name="Oguiza J.A."/>
            <person name="Perez G."/>
            <person name="Pisabarro A.G."/>
            <person name="Ramirez L."/>
            <person name="Santoyo F."/>
            <person name="Master E."/>
            <person name="Coutinho P.M."/>
            <person name="Henrissat B."/>
            <person name="Lombard V."/>
            <person name="Magnuson J.K."/>
            <person name="Kuees U."/>
            <person name="Hori C."/>
            <person name="Igarashi K."/>
            <person name="Samejima M."/>
            <person name="Held B.W."/>
            <person name="Barry K.W."/>
            <person name="LaButti K.M."/>
            <person name="Lapidus A."/>
            <person name="Lindquist E.A."/>
            <person name="Lucas S.M."/>
            <person name="Riley R."/>
            <person name="Salamov A.A."/>
            <person name="Hoffmeister D."/>
            <person name="Schwenk D."/>
            <person name="Hadar Y."/>
            <person name="Yarden O."/>
            <person name="de Vries R.P."/>
            <person name="Wiebenga A."/>
            <person name="Stenlid J."/>
            <person name="Eastwood D."/>
            <person name="Grigoriev I.V."/>
            <person name="Berka R.M."/>
            <person name="Blanchette R.A."/>
            <person name="Kersten P."/>
            <person name="Martinez A.T."/>
            <person name="Vicuna R."/>
            <person name="Cullen D."/>
        </authorList>
    </citation>
    <scope>NUCLEOTIDE SEQUENCE [LARGE SCALE GENOMIC DNA]</scope>
    <source>
        <strain evidence="3 4">B</strain>
    </source>
</reference>
<organism evidence="3 4">
    <name type="scientific">Ceriporiopsis subvermispora (strain B)</name>
    <name type="common">White-rot fungus</name>
    <name type="synonym">Gelatoporia subvermispora</name>
    <dbReference type="NCBI Taxonomy" id="914234"/>
    <lineage>
        <taxon>Eukaryota</taxon>
        <taxon>Fungi</taxon>
        <taxon>Dikarya</taxon>
        <taxon>Basidiomycota</taxon>
        <taxon>Agaricomycotina</taxon>
        <taxon>Agaricomycetes</taxon>
        <taxon>Polyporales</taxon>
        <taxon>Gelatoporiaceae</taxon>
        <taxon>Gelatoporia</taxon>
    </lineage>
</organism>
<dbReference type="PANTHER" id="PTHR22834:SF20">
    <property type="entry name" value="SH3 DOMAIN-CONTAINING PROTEIN"/>
    <property type="match status" value="1"/>
</dbReference>
<feature type="region of interest" description="Disordered" evidence="1">
    <location>
        <begin position="580"/>
        <end position="839"/>
    </location>
</feature>
<dbReference type="GO" id="GO:0032955">
    <property type="term" value="P:regulation of division septum assembly"/>
    <property type="evidence" value="ECO:0007669"/>
    <property type="project" value="TreeGrafter"/>
</dbReference>
<dbReference type="SMART" id="SM00325">
    <property type="entry name" value="RhoGEF"/>
    <property type="match status" value="1"/>
</dbReference>
<dbReference type="PROSITE" id="PS50010">
    <property type="entry name" value="DH_2"/>
    <property type="match status" value="1"/>
</dbReference>
<feature type="compositionally biased region" description="Basic and acidic residues" evidence="1">
    <location>
        <begin position="21"/>
        <end position="32"/>
    </location>
</feature>
<feature type="compositionally biased region" description="Low complexity" evidence="1">
    <location>
        <begin position="795"/>
        <end position="804"/>
    </location>
</feature>
<feature type="compositionally biased region" description="Low complexity" evidence="1">
    <location>
        <begin position="725"/>
        <end position="739"/>
    </location>
</feature>
<feature type="compositionally biased region" description="Basic residues" evidence="1">
    <location>
        <begin position="781"/>
        <end position="790"/>
    </location>
</feature>
<dbReference type="GO" id="GO:0005737">
    <property type="term" value="C:cytoplasm"/>
    <property type="evidence" value="ECO:0007669"/>
    <property type="project" value="TreeGrafter"/>
</dbReference>
<evidence type="ECO:0000256" key="1">
    <source>
        <dbReference type="SAM" id="MobiDB-lite"/>
    </source>
</evidence>
<dbReference type="Gene3D" id="1.20.900.10">
    <property type="entry name" value="Dbl homology (DH) domain"/>
    <property type="match status" value="1"/>
</dbReference>
<dbReference type="InterPro" id="IPR000219">
    <property type="entry name" value="DH_dom"/>
</dbReference>
<feature type="region of interest" description="Disordered" evidence="1">
    <location>
        <begin position="92"/>
        <end position="129"/>
    </location>
</feature>
<feature type="compositionally biased region" description="Low complexity" evidence="1">
    <location>
        <begin position="95"/>
        <end position="118"/>
    </location>
</feature>
<protein>
    <recommendedName>
        <fullName evidence="2">DH domain-containing protein</fullName>
    </recommendedName>
</protein>
<dbReference type="InterPro" id="IPR051492">
    <property type="entry name" value="Dynamin-Rho_GEF"/>
</dbReference>
<feature type="compositionally biased region" description="Low complexity" evidence="1">
    <location>
        <begin position="750"/>
        <end position="775"/>
    </location>
</feature>
<feature type="region of interest" description="Disordered" evidence="1">
    <location>
        <begin position="1"/>
        <end position="44"/>
    </location>
</feature>
<gene>
    <name evidence="3" type="ORF">CERSUDRAFT_57638</name>
</gene>
<dbReference type="CDD" id="cd00160">
    <property type="entry name" value="RhoGEF"/>
    <property type="match status" value="1"/>
</dbReference>
<dbReference type="Pfam" id="PF00621">
    <property type="entry name" value="RhoGEF"/>
    <property type="match status" value="1"/>
</dbReference>
<sequence length="933" mass="103176">MTPGPDKPLPPSPHTPLSSVENDRRDSNSRDTLEEDDELHSSPRSSILRTPAVVSKRTHALLELLSSERSYASDLALIRDIHIPLALGQPAPFQTSVETPPSSSSSSSRTLSTASDSSGGSNGAPSLPPMTREDVRIIFNNVAELAVFADGFSEKLEEALGGVLEGGSGEDHVGTLFLEVIPQLESLYEAYITRHSTALEHLNNLPQSPALTTYLTQTRTLASSLSHAWDLPSLLIKPVQRLLKYPLLLATIIEETPNTHADKANLRRAREKMEEVARGVNEGRRRREVVKEVLTGGSPGRLASEQKPKKKGLNIGIAASVSLGRMKSMRSVSAKAKEGAEASQEVDQVKKLGEELLQSDIFIRTFAKGALDWASEAHRATERLRNWAMSFGRVIWMGTHNDSEAFEAFLGMVQVDLPRICEETTHIIKDELLVQLQRLVESSLAPSRLVEAMQTLEPLHVGLLNLNVSKSRPPPQLLEASQSYIALRGQLASELPLYLPLLYRGLMFVVLRFAHVQAEFFGRMFDHWNRLWEALKEEGETNDGAEATLQAWWLRFGPIAESISNLTLVQPPEKLMAQFRTRQRPRQIDRLDSQATVRQSDRHTQVDPRANVRSFHSDTTLVNTGSAVSSILSSLDPSDKRHESSGPQKPSSPPVSKTKSRSMHSFDYGPHTQRTVERRTSRESLQLQPKKPSRPRTITHRSIDENALENLDPIPSHSTYRQVKSRPLSPLSLKKSQSQGRLMDMHDNFSINSSTPSLISMSSTTTRADSSSADDSTIRGRTTRKPSLRRRLTDSLRPSPTSSTSRHRRSPSLPSMKSLNILPSPTPSPSKSSFTSGTAHSGKLSFSGGRIPALYSCRVIHPCEPPPGVAYRDVPFMTLVVDDIYDILQEAGHPSTHADLPLYMDEGEDCLLLVRNAEGDIGWALASFMVPVE</sequence>
<dbReference type="GO" id="GO:0031991">
    <property type="term" value="P:regulation of actomyosin contractile ring contraction"/>
    <property type="evidence" value="ECO:0007669"/>
    <property type="project" value="TreeGrafter"/>
</dbReference>
<dbReference type="STRING" id="914234.M2R270"/>
<feature type="compositionally biased region" description="Polar residues" evidence="1">
    <location>
        <begin position="617"/>
        <end position="636"/>
    </location>
</feature>
<evidence type="ECO:0000313" key="3">
    <source>
        <dbReference type="EMBL" id="EMD32966.1"/>
    </source>
</evidence>
<dbReference type="HOGENOM" id="CLU_004370_0_0_1"/>
<accession>M2R270</accession>
<dbReference type="AlphaFoldDB" id="M2R270"/>
<evidence type="ECO:0000259" key="2">
    <source>
        <dbReference type="PROSITE" id="PS50010"/>
    </source>
</evidence>
<dbReference type="PANTHER" id="PTHR22834">
    <property type="entry name" value="NUCLEAR FUSION PROTEIN FUS2"/>
    <property type="match status" value="1"/>
</dbReference>
<dbReference type="InterPro" id="IPR035899">
    <property type="entry name" value="DBL_dom_sf"/>
</dbReference>